<dbReference type="Proteomes" id="UP000297245">
    <property type="component" value="Unassembled WGS sequence"/>
</dbReference>
<proteinExistence type="predicted"/>
<name>A0A4V4HG42_DENBC</name>
<organism evidence="1 2">
    <name type="scientific">Dendrothele bispora (strain CBS 962.96)</name>
    <dbReference type="NCBI Taxonomy" id="1314807"/>
    <lineage>
        <taxon>Eukaryota</taxon>
        <taxon>Fungi</taxon>
        <taxon>Dikarya</taxon>
        <taxon>Basidiomycota</taxon>
        <taxon>Agaricomycotina</taxon>
        <taxon>Agaricomycetes</taxon>
        <taxon>Agaricomycetidae</taxon>
        <taxon>Agaricales</taxon>
        <taxon>Agaricales incertae sedis</taxon>
        <taxon>Dendrothele</taxon>
    </lineage>
</organism>
<dbReference type="OrthoDB" id="2662268at2759"/>
<keyword evidence="2" id="KW-1185">Reference proteome</keyword>
<evidence type="ECO:0000313" key="1">
    <source>
        <dbReference type="EMBL" id="THU97365.1"/>
    </source>
</evidence>
<accession>A0A4V4HG42</accession>
<sequence>MSYFNPIHSTAYTPTTYSSLGHTVPNTSSASPTGRRVPQSYTNASLSRLTYNRQPITFDRVKPSMQGVLMSDILSRSSSIDTCMACADDQVFAGSGFERINLRITWPGLELHNWLRSIPVSDSITRAQLARIIAEHFSRFIEKAQYEHFAVNSWRLGRNDGIRIDDLILISLYNISEHTFQAKIAVNS</sequence>
<evidence type="ECO:0000313" key="2">
    <source>
        <dbReference type="Proteomes" id="UP000297245"/>
    </source>
</evidence>
<protein>
    <submittedName>
        <fullName evidence="1">Uncharacterized protein</fullName>
    </submittedName>
</protein>
<dbReference type="EMBL" id="ML179157">
    <property type="protein sequence ID" value="THU97365.1"/>
    <property type="molecule type" value="Genomic_DNA"/>
</dbReference>
<reference evidence="1 2" key="1">
    <citation type="journal article" date="2019" name="Nat. Ecol. Evol.">
        <title>Megaphylogeny resolves global patterns of mushroom evolution.</title>
        <authorList>
            <person name="Varga T."/>
            <person name="Krizsan K."/>
            <person name="Foldi C."/>
            <person name="Dima B."/>
            <person name="Sanchez-Garcia M."/>
            <person name="Sanchez-Ramirez S."/>
            <person name="Szollosi G.J."/>
            <person name="Szarkandi J.G."/>
            <person name="Papp V."/>
            <person name="Albert L."/>
            <person name="Andreopoulos W."/>
            <person name="Angelini C."/>
            <person name="Antonin V."/>
            <person name="Barry K.W."/>
            <person name="Bougher N.L."/>
            <person name="Buchanan P."/>
            <person name="Buyck B."/>
            <person name="Bense V."/>
            <person name="Catcheside P."/>
            <person name="Chovatia M."/>
            <person name="Cooper J."/>
            <person name="Damon W."/>
            <person name="Desjardin D."/>
            <person name="Finy P."/>
            <person name="Geml J."/>
            <person name="Haridas S."/>
            <person name="Hughes K."/>
            <person name="Justo A."/>
            <person name="Karasinski D."/>
            <person name="Kautmanova I."/>
            <person name="Kiss B."/>
            <person name="Kocsube S."/>
            <person name="Kotiranta H."/>
            <person name="LaButti K.M."/>
            <person name="Lechner B.E."/>
            <person name="Liimatainen K."/>
            <person name="Lipzen A."/>
            <person name="Lukacs Z."/>
            <person name="Mihaltcheva S."/>
            <person name="Morgado L.N."/>
            <person name="Niskanen T."/>
            <person name="Noordeloos M.E."/>
            <person name="Ohm R.A."/>
            <person name="Ortiz-Santana B."/>
            <person name="Ovrebo C."/>
            <person name="Racz N."/>
            <person name="Riley R."/>
            <person name="Savchenko A."/>
            <person name="Shiryaev A."/>
            <person name="Soop K."/>
            <person name="Spirin V."/>
            <person name="Szebenyi C."/>
            <person name="Tomsovsky M."/>
            <person name="Tulloss R.E."/>
            <person name="Uehling J."/>
            <person name="Grigoriev I.V."/>
            <person name="Vagvolgyi C."/>
            <person name="Papp T."/>
            <person name="Martin F.M."/>
            <person name="Miettinen O."/>
            <person name="Hibbett D.S."/>
            <person name="Nagy L.G."/>
        </authorList>
    </citation>
    <scope>NUCLEOTIDE SEQUENCE [LARGE SCALE GENOMIC DNA]</scope>
    <source>
        <strain evidence="1 2">CBS 962.96</strain>
    </source>
</reference>
<dbReference type="AlphaFoldDB" id="A0A4V4HG42"/>
<gene>
    <name evidence="1" type="ORF">K435DRAFT_857677</name>
</gene>